<comment type="caution">
    <text evidence="1">The sequence shown here is derived from an EMBL/GenBank/DDBJ whole genome shotgun (WGS) entry which is preliminary data.</text>
</comment>
<sequence length="53" mass="6040">MDFKAFETKVSMKTENGSETGLVVKVDTLSQTLLVRADDNEVYEVSMWRVDII</sequence>
<organism evidence="1 2">
    <name type="scientific">Bacillus cereus</name>
    <dbReference type="NCBI Taxonomy" id="1396"/>
    <lineage>
        <taxon>Bacteria</taxon>
        <taxon>Bacillati</taxon>
        <taxon>Bacillota</taxon>
        <taxon>Bacilli</taxon>
        <taxon>Bacillales</taxon>
        <taxon>Bacillaceae</taxon>
        <taxon>Bacillus</taxon>
        <taxon>Bacillus cereus group</taxon>
    </lineage>
</organism>
<reference evidence="1 2" key="1">
    <citation type="submission" date="2020-12" db="EMBL/GenBank/DDBJ databases">
        <title>Genome assembly for a thermostable protease producing Bacillus cereus MAKP1 strain isolated from chicken gut.</title>
        <authorList>
            <person name="Malaviya A."/>
        </authorList>
    </citation>
    <scope>NUCLEOTIDE SEQUENCE [LARGE SCALE GENOMIC DNA]</scope>
    <source>
        <strain evidence="1 2">MAKP1</strain>
    </source>
</reference>
<evidence type="ECO:0000313" key="1">
    <source>
        <dbReference type="EMBL" id="MBK1611744.1"/>
    </source>
</evidence>
<name>A0ABD4LMW1_BACCE</name>
<dbReference type="RefSeq" id="WP_200152583.1">
    <property type="nucleotide sequence ID" value="NZ_JAEFBZ010000007.1"/>
</dbReference>
<accession>A0ABD4LMW1</accession>
<protein>
    <recommendedName>
        <fullName evidence="3">Group-specific protein</fullName>
    </recommendedName>
</protein>
<dbReference type="EMBL" id="JAEFBZ010000007">
    <property type="protein sequence ID" value="MBK1611744.1"/>
    <property type="molecule type" value="Genomic_DNA"/>
</dbReference>
<proteinExistence type="predicted"/>
<gene>
    <name evidence="1" type="ORF">JCR31_28285</name>
</gene>
<evidence type="ECO:0008006" key="3">
    <source>
        <dbReference type="Google" id="ProtNLM"/>
    </source>
</evidence>
<dbReference type="AlphaFoldDB" id="A0ABD4LMW1"/>
<dbReference type="Proteomes" id="UP000613452">
    <property type="component" value="Unassembled WGS sequence"/>
</dbReference>
<evidence type="ECO:0000313" key="2">
    <source>
        <dbReference type="Proteomes" id="UP000613452"/>
    </source>
</evidence>